<keyword evidence="1" id="KW-0472">Membrane</keyword>
<dbReference type="AlphaFoldDB" id="E0NR40"/>
<keyword evidence="1" id="KW-0812">Transmembrane</keyword>
<organism evidence="2 3">
    <name type="scientific">Hoylesella marshii DSM 16973 = JCM 13450</name>
    <dbReference type="NCBI Taxonomy" id="862515"/>
    <lineage>
        <taxon>Bacteria</taxon>
        <taxon>Pseudomonadati</taxon>
        <taxon>Bacteroidota</taxon>
        <taxon>Bacteroidia</taxon>
        <taxon>Bacteroidales</taxon>
        <taxon>Prevotellaceae</taxon>
        <taxon>Hoylesella</taxon>
    </lineage>
</organism>
<feature type="transmembrane region" description="Helical" evidence="1">
    <location>
        <begin position="104"/>
        <end position="123"/>
    </location>
</feature>
<dbReference type="BioCyc" id="PMAR862515-HMP:GMOO-654-MONOMER"/>
<gene>
    <name evidence="2" type="ORF">HMPREF0658_0641</name>
</gene>
<accession>E0NR40</accession>
<protein>
    <submittedName>
        <fullName evidence="2">Positive regulator of sigma(E), RseC/MucC</fullName>
    </submittedName>
</protein>
<dbReference type="RefSeq" id="WP_006948436.1">
    <property type="nucleotide sequence ID" value="NZ_BAJI01000031.1"/>
</dbReference>
<evidence type="ECO:0000256" key="1">
    <source>
        <dbReference type="SAM" id="Phobius"/>
    </source>
</evidence>
<dbReference type="STRING" id="862515.HMPREF0658_0641"/>
<dbReference type="EMBL" id="AEEI01000023">
    <property type="protein sequence ID" value="EFM02390.1"/>
    <property type="molecule type" value="Genomic_DNA"/>
</dbReference>
<sequence>MSNKIKHSGIVKSISHHCITVQIVQTAACTACQAAAHCHAAESKEKLIKVYGIDTGKYRIGESVIVCITRSVARLAVWLGFGIPFLILVVSLFAAAGITHHEGLSAMVGLLMLVPYYALLYLLRDHLKTRLYVSLAPG</sequence>
<dbReference type="eggNOG" id="COG3086">
    <property type="taxonomic scope" value="Bacteria"/>
</dbReference>
<dbReference type="Proteomes" id="UP000004394">
    <property type="component" value="Unassembled WGS sequence"/>
</dbReference>
<comment type="caution">
    <text evidence="2">The sequence shown here is derived from an EMBL/GenBank/DDBJ whole genome shotgun (WGS) entry which is preliminary data.</text>
</comment>
<keyword evidence="1" id="KW-1133">Transmembrane helix</keyword>
<reference evidence="2" key="1">
    <citation type="submission" date="2010-07" db="EMBL/GenBank/DDBJ databases">
        <authorList>
            <person name="Muzny D."/>
            <person name="Qin X."/>
            <person name="Deng J."/>
            <person name="Jiang H."/>
            <person name="Liu Y."/>
            <person name="Qu J."/>
            <person name="Song X.-Z."/>
            <person name="Zhang L."/>
            <person name="Thornton R."/>
            <person name="Coyle M."/>
            <person name="Francisco L."/>
            <person name="Jackson L."/>
            <person name="Javaid M."/>
            <person name="Korchina V."/>
            <person name="Kovar C."/>
            <person name="Mata R."/>
            <person name="Mathew T."/>
            <person name="Ngo R."/>
            <person name="Nguyen L."/>
            <person name="Nguyen N."/>
            <person name="Okwuonu G."/>
            <person name="Ongeri F."/>
            <person name="Pham C."/>
            <person name="Simmons D."/>
            <person name="Wilczek-Boney K."/>
            <person name="Hale W."/>
            <person name="Jakkamsetti A."/>
            <person name="Pham P."/>
            <person name="Ruth R."/>
            <person name="San Lucas F."/>
            <person name="Warren J."/>
            <person name="Zhang J."/>
            <person name="Zhao Z."/>
            <person name="Zhou C."/>
            <person name="Zhu D."/>
            <person name="Lee S."/>
            <person name="Bess C."/>
            <person name="Blankenburg K."/>
            <person name="Forbes L."/>
            <person name="Fu Q."/>
            <person name="Gubbala S."/>
            <person name="Hirani K."/>
            <person name="Jayaseelan J.C."/>
            <person name="Lara F."/>
            <person name="Munidasa M."/>
            <person name="Palculict T."/>
            <person name="Patil S."/>
            <person name="Pu L.-L."/>
            <person name="Saada N."/>
            <person name="Tang L."/>
            <person name="Weissenberger G."/>
            <person name="Zhu Y."/>
            <person name="Hemphill L."/>
            <person name="Shang Y."/>
            <person name="Youmans B."/>
            <person name="Ayvaz T."/>
            <person name="Ross M."/>
            <person name="Santibanez J."/>
            <person name="Aqrawi P."/>
            <person name="Gross S."/>
            <person name="Joshi V."/>
            <person name="Fowler G."/>
            <person name="Nazareth L."/>
            <person name="Reid J."/>
            <person name="Worley K."/>
            <person name="Petrosino J."/>
            <person name="Highlander S."/>
            <person name="Gibbs R."/>
        </authorList>
    </citation>
    <scope>NUCLEOTIDE SEQUENCE [LARGE SCALE GENOMIC DNA]</scope>
    <source>
        <strain evidence="2">DSM 16973</strain>
    </source>
</reference>
<name>E0NR40_9BACT</name>
<evidence type="ECO:0000313" key="2">
    <source>
        <dbReference type="EMBL" id="EFM02390.1"/>
    </source>
</evidence>
<keyword evidence="3" id="KW-1185">Reference proteome</keyword>
<evidence type="ECO:0000313" key="3">
    <source>
        <dbReference type="Proteomes" id="UP000004394"/>
    </source>
</evidence>
<feature type="transmembrane region" description="Helical" evidence="1">
    <location>
        <begin position="75"/>
        <end position="98"/>
    </location>
</feature>
<proteinExistence type="predicted"/>
<dbReference type="Pfam" id="PF04246">
    <property type="entry name" value="RseC_MucC"/>
    <property type="match status" value="1"/>
</dbReference>
<dbReference type="HOGENOM" id="CLU_125969_0_0_10"/>